<dbReference type="SUPFAM" id="SSF53335">
    <property type="entry name" value="S-adenosyl-L-methionine-dependent methyltransferases"/>
    <property type="match status" value="1"/>
</dbReference>
<dbReference type="KEGG" id="rul:UC8_19880"/>
<dbReference type="Pfam" id="PF01739">
    <property type="entry name" value="CheR"/>
    <property type="match status" value="1"/>
</dbReference>
<reference evidence="3 4" key="1">
    <citation type="submission" date="2019-08" db="EMBL/GenBank/DDBJ databases">
        <title>Deep-cultivation of Planctomycetes and their phenomic and genomic characterization uncovers novel biology.</title>
        <authorList>
            <person name="Wiegand S."/>
            <person name="Jogler M."/>
            <person name="Boedeker C."/>
            <person name="Pinto D."/>
            <person name="Vollmers J."/>
            <person name="Rivas-Marin E."/>
            <person name="Kohn T."/>
            <person name="Peeters S.H."/>
            <person name="Heuer A."/>
            <person name="Rast P."/>
            <person name="Oberbeckmann S."/>
            <person name="Bunk B."/>
            <person name="Jeske O."/>
            <person name="Meyerdierks A."/>
            <person name="Storesund J.E."/>
            <person name="Kallscheuer N."/>
            <person name="Luecker S."/>
            <person name="Lage O.M."/>
            <person name="Pohl T."/>
            <person name="Merkel B.J."/>
            <person name="Hornburger P."/>
            <person name="Mueller R.-W."/>
            <person name="Bruemmer F."/>
            <person name="Labrenz M."/>
            <person name="Spormann A.M."/>
            <person name="Op den Camp H."/>
            <person name="Overmann J."/>
            <person name="Amann R."/>
            <person name="Jetten M.S.M."/>
            <person name="Mascher T."/>
            <person name="Medema M.H."/>
            <person name="Devos D.P."/>
            <person name="Kaster A.-K."/>
            <person name="Ovreas L."/>
            <person name="Rohde M."/>
            <person name="Galperin M.Y."/>
            <person name="Jogler C."/>
        </authorList>
    </citation>
    <scope>NUCLEOTIDE SEQUENCE [LARGE SCALE GENOMIC DNA]</scope>
    <source>
        <strain evidence="3 4">UC8</strain>
    </source>
</reference>
<dbReference type="PANTHER" id="PTHR24422:SF10">
    <property type="entry name" value="CHEMOTAXIS PROTEIN METHYLTRANSFERASE 2"/>
    <property type="match status" value="1"/>
</dbReference>
<dbReference type="SMART" id="SM00138">
    <property type="entry name" value="MeTrc"/>
    <property type="match status" value="1"/>
</dbReference>
<feature type="region of interest" description="Disordered" evidence="1">
    <location>
        <begin position="324"/>
        <end position="348"/>
    </location>
</feature>
<dbReference type="RefSeq" id="WP_068136488.1">
    <property type="nucleotide sequence ID" value="NZ_CP042914.1"/>
</dbReference>
<protein>
    <submittedName>
        <fullName evidence="3">Chemotaxis protein methyltransferase Cher2</fullName>
        <ecNumber evidence="3">2.1.1.80</ecNumber>
    </submittedName>
</protein>
<dbReference type="OrthoDB" id="288469at2"/>
<dbReference type="GO" id="GO:0032259">
    <property type="term" value="P:methylation"/>
    <property type="evidence" value="ECO:0007669"/>
    <property type="project" value="UniProtKB-KW"/>
</dbReference>
<dbReference type="InterPro" id="IPR050903">
    <property type="entry name" value="Bact_Chemotaxis_MeTrfase"/>
</dbReference>
<keyword evidence="3" id="KW-0808">Transferase</keyword>
<keyword evidence="4" id="KW-1185">Reference proteome</keyword>
<keyword evidence="3" id="KW-0489">Methyltransferase</keyword>
<evidence type="ECO:0000313" key="3">
    <source>
        <dbReference type="EMBL" id="QEG39985.1"/>
    </source>
</evidence>
<proteinExistence type="predicted"/>
<dbReference type="AlphaFoldDB" id="A0A5B9QRL8"/>
<dbReference type="InterPro" id="IPR022642">
    <property type="entry name" value="CheR_C"/>
</dbReference>
<dbReference type="SUPFAM" id="SSF48452">
    <property type="entry name" value="TPR-like"/>
    <property type="match status" value="1"/>
</dbReference>
<feature type="domain" description="CheR-type methyltransferase" evidence="2">
    <location>
        <begin position="1"/>
        <end position="252"/>
    </location>
</feature>
<dbReference type="PRINTS" id="PR00996">
    <property type="entry name" value="CHERMTFRASE"/>
</dbReference>
<sequence>MSSTESWRAEDLESMLRFIDGCCGLSIRADQLSSTAKVLRRAMERWKCVDIDALKKVLTQNPEAMHALVNELTVGETYFFREPKHFQFLQQVVLPETQQRLQGSRPMHIWSAACASGEEAYSLAMLCDRLGYAGWTRIVGTDISHAALVKARQGSYRNWSFRGNALQQAAPYLNPHGEQFTVREEIRRRVNFRYLNLAADYYPAALGDMIPLDLIVCRNVFIYFSTDTIATVARNMFACLDEGGWLITASADPSLADLGPYQVESTELGVFYRKTGAGSPDGTSRAPQVAAGDKTQRAEYAALPEALLPTSRAEPTPSEILRPAAAAPSVTGLPREGAETSPGLPMSPRRAESIRQAVAAAELAYHNEDWARTVAVTETIRDDLAACVLNLQAKARLDAAAALAQFPQDLARHSLSPELHYLYALLLLDTGRIDEAYKSVQRAVFLDRSLAVPHFLLGSIQQQRGQLESAWRHYRNARDLCAALPAGAAVPLGEGGTASELIAAAQERMNRIGTGVK</sequence>
<dbReference type="Gene3D" id="1.25.40.10">
    <property type="entry name" value="Tetratricopeptide repeat domain"/>
    <property type="match status" value="1"/>
</dbReference>
<dbReference type="InterPro" id="IPR029063">
    <property type="entry name" value="SAM-dependent_MTases_sf"/>
</dbReference>
<evidence type="ECO:0000256" key="1">
    <source>
        <dbReference type="SAM" id="MobiDB-lite"/>
    </source>
</evidence>
<organism evidence="3 4">
    <name type="scientific">Roseimaritima ulvae</name>
    <dbReference type="NCBI Taxonomy" id="980254"/>
    <lineage>
        <taxon>Bacteria</taxon>
        <taxon>Pseudomonadati</taxon>
        <taxon>Planctomycetota</taxon>
        <taxon>Planctomycetia</taxon>
        <taxon>Pirellulales</taxon>
        <taxon>Pirellulaceae</taxon>
        <taxon>Roseimaritima</taxon>
    </lineage>
</organism>
<dbReference type="InterPro" id="IPR000780">
    <property type="entry name" value="CheR_MeTrfase"/>
</dbReference>
<dbReference type="EC" id="2.1.1.80" evidence="3"/>
<accession>A0A5B9QRL8</accession>
<name>A0A5B9QRL8_9BACT</name>
<dbReference type="GO" id="GO:0008983">
    <property type="term" value="F:protein-glutamate O-methyltransferase activity"/>
    <property type="evidence" value="ECO:0007669"/>
    <property type="project" value="UniProtKB-EC"/>
</dbReference>
<dbReference type="EMBL" id="CP042914">
    <property type="protein sequence ID" value="QEG39985.1"/>
    <property type="molecule type" value="Genomic_DNA"/>
</dbReference>
<dbReference type="InterPro" id="IPR011990">
    <property type="entry name" value="TPR-like_helical_dom_sf"/>
</dbReference>
<evidence type="ECO:0000313" key="4">
    <source>
        <dbReference type="Proteomes" id="UP000325286"/>
    </source>
</evidence>
<dbReference type="Proteomes" id="UP000325286">
    <property type="component" value="Chromosome"/>
</dbReference>
<dbReference type="PROSITE" id="PS50123">
    <property type="entry name" value="CHER"/>
    <property type="match status" value="1"/>
</dbReference>
<gene>
    <name evidence="3" type="primary">cheR2</name>
    <name evidence="3" type="ORF">UC8_19880</name>
</gene>
<dbReference type="Gene3D" id="3.40.50.150">
    <property type="entry name" value="Vaccinia Virus protein VP39"/>
    <property type="match status" value="1"/>
</dbReference>
<dbReference type="PANTHER" id="PTHR24422">
    <property type="entry name" value="CHEMOTAXIS PROTEIN METHYLTRANSFERASE"/>
    <property type="match status" value="1"/>
</dbReference>
<evidence type="ECO:0000259" key="2">
    <source>
        <dbReference type="PROSITE" id="PS50123"/>
    </source>
</evidence>